<gene>
    <name evidence="1" type="ORF">G5638_15915</name>
</gene>
<reference evidence="1" key="1">
    <citation type="submission" date="2020-02" db="EMBL/GenBank/DDBJ databases">
        <title>WGS of Carbapenem-Resistant Entrobacteriaceae.</title>
        <authorList>
            <person name="Tokajian S."/>
            <person name="El Chaar M."/>
            <person name="El Khoury M."/>
        </authorList>
    </citation>
    <scope>NUCLEOTIDE SEQUENCE</scope>
    <source>
        <strain evidence="1">EHM_24</strain>
    </source>
</reference>
<dbReference type="RefSeq" id="WP_058647333.1">
    <property type="nucleotide sequence ID" value="NZ_CAYQIB010000042.1"/>
</dbReference>
<protein>
    <recommendedName>
        <fullName evidence="2">Lipoprotein</fullName>
    </recommendedName>
</protein>
<evidence type="ECO:0000313" key="1">
    <source>
        <dbReference type="EMBL" id="NGE60612.1"/>
    </source>
</evidence>
<evidence type="ECO:0008006" key="2">
    <source>
        <dbReference type="Google" id="ProtNLM"/>
    </source>
</evidence>
<dbReference type="AlphaFoldDB" id="A0A6G4LJL0"/>
<organism evidence="1">
    <name type="scientific">Enterobacter hormaechei</name>
    <dbReference type="NCBI Taxonomy" id="158836"/>
    <lineage>
        <taxon>Bacteria</taxon>
        <taxon>Pseudomonadati</taxon>
        <taxon>Pseudomonadota</taxon>
        <taxon>Gammaproteobacteria</taxon>
        <taxon>Enterobacterales</taxon>
        <taxon>Enterobacteriaceae</taxon>
        <taxon>Enterobacter</taxon>
        <taxon>Enterobacter cloacae complex</taxon>
    </lineage>
</organism>
<accession>A0A6G4LJL0</accession>
<name>A0A6G4LJL0_9ENTR</name>
<dbReference type="PROSITE" id="PS51257">
    <property type="entry name" value="PROKAR_LIPOPROTEIN"/>
    <property type="match status" value="1"/>
</dbReference>
<dbReference type="EMBL" id="JAAJSZ010000006">
    <property type="protein sequence ID" value="NGE60612.1"/>
    <property type="molecule type" value="Genomic_DNA"/>
</dbReference>
<proteinExistence type="predicted"/>
<sequence>MVKILILIIFLIAGCTGDTRNDIKNNKKLSFSSSRSADDVSGCILDKLDFLIPEKLVTNNLVDGEGLEIYIGAIQFSRMKYFHRVEIKKNNSQSLISYQRSETDFVPISEKEVLEIIKECK</sequence>
<comment type="caution">
    <text evidence="1">The sequence shown here is derived from an EMBL/GenBank/DDBJ whole genome shotgun (WGS) entry which is preliminary data.</text>
</comment>